<evidence type="ECO:0000256" key="1">
    <source>
        <dbReference type="ARBA" id="ARBA00004651"/>
    </source>
</evidence>
<feature type="transmembrane region" description="Helical" evidence="7">
    <location>
        <begin position="363"/>
        <end position="384"/>
    </location>
</feature>
<dbReference type="PANTHER" id="PTHR23514">
    <property type="entry name" value="BYPASS OF STOP CODON PROTEIN 6"/>
    <property type="match status" value="1"/>
</dbReference>
<sequence length="389" mass="42002">MDQKQSSWLYKAAMLSISLVLVTGGSISAALPEMAKTMSGVSPAGINLIATIPQGAVIIFLVLSGAFVKKIGIKKTILLGLLIMSVAGIVPAFTNNYWLILVSRFVFGAGIGLYNALAVTIINLRFSGSEQSTLLGYRVSMESIGASVASMLVGVLLPLGWHSVFFIYLAALPIAFFFYRYVPEIEVPEHDEATETATQGGLDWKNLVLSLVFMILVMTQITIILQIPQVMLERQISNASIASMVVALFTFSGMIGGFLFGRLYTMWHRYALSIFLVGSFAGLMTLYSAHSLVIMVLGTFIAGVSGSLMCTSIFNLMTNVTAPSKQAFANTVILLGANVGSFAAPFGIQFAQSMLGRTAETPLLFFGMLIIMVSIIFIFASRFYTEEQA</sequence>
<gene>
    <name evidence="9" type="ORF">IV67_GL001233</name>
</gene>
<evidence type="ECO:0000259" key="8">
    <source>
        <dbReference type="PROSITE" id="PS50850"/>
    </source>
</evidence>
<feature type="transmembrane region" description="Helical" evidence="7">
    <location>
        <begin position="165"/>
        <end position="182"/>
    </location>
</feature>
<keyword evidence="6 7" id="KW-0472">Membrane</keyword>
<feature type="transmembrane region" description="Helical" evidence="7">
    <location>
        <begin position="207"/>
        <end position="227"/>
    </location>
</feature>
<feature type="transmembrane region" description="Helical" evidence="7">
    <location>
        <begin position="239"/>
        <end position="260"/>
    </location>
</feature>
<dbReference type="RefSeq" id="WP_057789089.1">
    <property type="nucleotide sequence ID" value="NZ_JQCD01000031.1"/>
</dbReference>
<dbReference type="InterPro" id="IPR036259">
    <property type="entry name" value="MFS_trans_sf"/>
</dbReference>
<dbReference type="Pfam" id="PF07690">
    <property type="entry name" value="MFS_1"/>
    <property type="match status" value="1"/>
</dbReference>
<feature type="transmembrane region" description="Helical" evidence="7">
    <location>
        <begin position="105"/>
        <end position="127"/>
    </location>
</feature>
<dbReference type="EMBL" id="JQCD01000031">
    <property type="protein sequence ID" value="KRN76182.1"/>
    <property type="molecule type" value="Genomic_DNA"/>
</dbReference>
<accession>A0A0R2JJX5</accession>
<dbReference type="GO" id="GO:0005886">
    <property type="term" value="C:plasma membrane"/>
    <property type="evidence" value="ECO:0007669"/>
    <property type="project" value="UniProtKB-SubCell"/>
</dbReference>
<evidence type="ECO:0000256" key="2">
    <source>
        <dbReference type="ARBA" id="ARBA00008335"/>
    </source>
</evidence>
<feature type="transmembrane region" description="Helical" evidence="7">
    <location>
        <begin position="139"/>
        <end position="159"/>
    </location>
</feature>
<protein>
    <submittedName>
        <fullName evidence="9">Major facilitator superfamily permease</fullName>
    </submittedName>
</protein>
<dbReference type="OrthoDB" id="1650550at2"/>
<keyword evidence="5 7" id="KW-1133">Transmembrane helix</keyword>
<evidence type="ECO:0000313" key="10">
    <source>
        <dbReference type="Proteomes" id="UP000051673"/>
    </source>
</evidence>
<feature type="transmembrane region" description="Helical" evidence="7">
    <location>
        <begin position="77"/>
        <end position="99"/>
    </location>
</feature>
<dbReference type="PATRIC" id="fig|1620.3.peg.1247"/>
<comment type="subcellular location">
    <subcellularLocation>
        <location evidence="1">Cell membrane</location>
        <topology evidence="1">Multi-pass membrane protein</topology>
    </subcellularLocation>
</comment>
<dbReference type="InterPro" id="IPR051788">
    <property type="entry name" value="MFS_Transporter"/>
</dbReference>
<dbReference type="InterPro" id="IPR011701">
    <property type="entry name" value="MFS"/>
</dbReference>
<feature type="transmembrane region" description="Helical" evidence="7">
    <location>
        <begin position="267"/>
        <end position="287"/>
    </location>
</feature>
<evidence type="ECO:0000256" key="4">
    <source>
        <dbReference type="ARBA" id="ARBA00022692"/>
    </source>
</evidence>
<evidence type="ECO:0000256" key="7">
    <source>
        <dbReference type="SAM" id="Phobius"/>
    </source>
</evidence>
<comment type="similarity">
    <text evidence="2">Belongs to the major facilitator superfamily.</text>
</comment>
<evidence type="ECO:0000256" key="6">
    <source>
        <dbReference type="ARBA" id="ARBA00023136"/>
    </source>
</evidence>
<dbReference type="PANTHER" id="PTHR23514:SF3">
    <property type="entry name" value="BYPASS OF STOP CODON PROTEIN 6"/>
    <property type="match status" value="1"/>
</dbReference>
<organism evidence="9 10">
    <name type="scientific">Weissella minor</name>
    <dbReference type="NCBI Taxonomy" id="1620"/>
    <lineage>
        <taxon>Bacteria</taxon>
        <taxon>Bacillati</taxon>
        <taxon>Bacillota</taxon>
        <taxon>Bacilli</taxon>
        <taxon>Lactobacillales</taxon>
        <taxon>Lactobacillaceae</taxon>
        <taxon>Weissella</taxon>
    </lineage>
</organism>
<comment type="caution">
    <text evidence="9">The sequence shown here is derived from an EMBL/GenBank/DDBJ whole genome shotgun (WGS) entry which is preliminary data.</text>
</comment>
<dbReference type="STRING" id="1620.IV67_GL001233"/>
<feature type="transmembrane region" description="Helical" evidence="7">
    <location>
        <begin position="44"/>
        <end position="68"/>
    </location>
</feature>
<keyword evidence="3" id="KW-0813">Transport</keyword>
<feature type="transmembrane region" description="Helical" evidence="7">
    <location>
        <begin position="12"/>
        <end position="32"/>
    </location>
</feature>
<dbReference type="GO" id="GO:0022857">
    <property type="term" value="F:transmembrane transporter activity"/>
    <property type="evidence" value="ECO:0007669"/>
    <property type="project" value="InterPro"/>
</dbReference>
<dbReference type="InterPro" id="IPR020846">
    <property type="entry name" value="MFS_dom"/>
</dbReference>
<keyword evidence="10" id="KW-1185">Reference proteome</keyword>
<dbReference type="Gene3D" id="1.20.1250.20">
    <property type="entry name" value="MFS general substrate transporter like domains"/>
    <property type="match status" value="1"/>
</dbReference>
<evidence type="ECO:0000256" key="3">
    <source>
        <dbReference type="ARBA" id="ARBA00022448"/>
    </source>
</evidence>
<feature type="transmembrane region" description="Helical" evidence="7">
    <location>
        <begin position="328"/>
        <end position="351"/>
    </location>
</feature>
<feature type="domain" description="Major facilitator superfamily (MFS) profile" evidence="8">
    <location>
        <begin position="9"/>
        <end position="385"/>
    </location>
</feature>
<reference evidence="9 10" key="1">
    <citation type="journal article" date="2015" name="Genome Announc.">
        <title>Expanding the biotechnology potential of lactobacilli through comparative genomics of 213 strains and associated genera.</title>
        <authorList>
            <person name="Sun Z."/>
            <person name="Harris H.M."/>
            <person name="McCann A."/>
            <person name="Guo C."/>
            <person name="Argimon S."/>
            <person name="Zhang W."/>
            <person name="Yang X."/>
            <person name="Jeffery I.B."/>
            <person name="Cooney J.C."/>
            <person name="Kagawa T.F."/>
            <person name="Liu W."/>
            <person name="Song Y."/>
            <person name="Salvetti E."/>
            <person name="Wrobel A."/>
            <person name="Rasinkangas P."/>
            <person name="Parkhill J."/>
            <person name="Rea M.C."/>
            <person name="O'Sullivan O."/>
            <person name="Ritari J."/>
            <person name="Douillard F.P."/>
            <person name="Paul Ross R."/>
            <person name="Yang R."/>
            <person name="Briner A.E."/>
            <person name="Felis G.E."/>
            <person name="de Vos W.M."/>
            <person name="Barrangou R."/>
            <person name="Klaenhammer T.R."/>
            <person name="Caufield P.W."/>
            <person name="Cui Y."/>
            <person name="Zhang H."/>
            <person name="O'Toole P.W."/>
        </authorList>
    </citation>
    <scope>NUCLEOTIDE SEQUENCE [LARGE SCALE GENOMIC DNA]</scope>
    <source>
        <strain evidence="9 10">DSM 20014</strain>
    </source>
</reference>
<name>A0A0R2JJX5_9LACO</name>
<dbReference type="AlphaFoldDB" id="A0A0R2JJX5"/>
<dbReference type="SUPFAM" id="SSF103473">
    <property type="entry name" value="MFS general substrate transporter"/>
    <property type="match status" value="1"/>
</dbReference>
<proteinExistence type="inferred from homology"/>
<dbReference type="Proteomes" id="UP000051673">
    <property type="component" value="Unassembled WGS sequence"/>
</dbReference>
<dbReference type="PROSITE" id="PS50850">
    <property type="entry name" value="MFS"/>
    <property type="match status" value="1"/>
</dbReference>
<evidence type="ECO:0000313" key="9">
    <source>
        <dbReference type="EMBL" id="KRN76182.1"/>
    </source>
</evidence>
<keyword evidence="4 7" id="KW-0812">Transmembrane</keyword>
<evidence type="ECO:0000256" key="5">
    <source>
        <dbReference type="ARBA" id="ARBA00022989"/>
    </source>
</evidence>
<feature type="transmembrane region" description="Helical" evidence="7">
    <location>
        <begin position="293"/>
        <end position="316"/>
    </location>
</feature>